<keyword evidence="4" id="KW-1185">Reference proteome</keyword>
<dbReference type="RefSeq" id="WP_136081288.1">
    <property type="nucleotide sequence ID" value="NZ_CAAHFG010000003.1"/>
</dbReference>
<dbReference type="InterPro" id="IPR003961">
    <property type="entry name" value="FN3_dom"/>
</dbReference>
<evidence type="ECO:0000259" key="2">
    <source>
        <dbReference type="PROSITE" id="PS50853"/>
    </source>
</evidence>
<reference evidence="3 4" key="1">
    <citation type="submission" date="2019-04" db="EMBL/GenBank/DDBJ databases">
        <authorList>
            <person name="Van Vliet M D."/>
        </authorList>
    </citation>
    <scope>NUCLEOTIDE SEQUENCE [LARGE SCALE GENOMIC DNA]</scope>
    <source>
        <strain evidence="3 4">F1</strain>
    </source>
</reference>
<keyword evidence="1" id="KW-0732">Signal</keyword>
<dbReference type="InterPro" id="IPR036116">
    <property type="entry name" value="FN3_sf"/>
</dbReference>
<dbReference type="SUPFAM" id="SSF49265">
    <property type="entry name" value="Fibronectin type III"/>
    <property type="match status" value="1"/>
</dbReference>
<feature type="chain" id="PRO_5025651435" description="Fibronectin type-III domain-containing protein" evidence="1">
    <location>
        <begin position="22"/>
        <end position="899"/>
    </location>
</feature>
<dbReference type="EMBL" id="CAAHFG010000003">
    <property type="protein sequence ID" value="VGO15708.1"/>
    <property type="molecule type" value="Genomic_DNA"/>
</dbReference>
<organism evidence="3 4">
    <name type="scientific">Pontiella desulfatans</name>
    <dbReference type="NCBI Taxonomy" id="2750659"/>
    <lineage>
        <taxon>Bacteria</taxon>
        <taxon>Pseudomonadati</taxon>
        <taxon>Kiritimatiellota</taxon>
        <taxon>Kiritimatiellia</taxon>
        <taxon>Kiritimatiellales</taxon>
        <taxon>Pontiellaceae</taxon>
        <taxon>Pontiella</taxon>
    </lineage>
</organism>
<feature type="domain" description="Fibronectin type-III" evidence="2">
    <location>
        <begin position="505"/>
        <end position="598"/>
    </location>
</feature>
<feature type="signal peptide" evidence="1">
    <location>
        <begin position="1"/>
        <end position="21"/>
    </location>
</feature>
<proteinExistence type="predicted"/>
<dbReference type="InterPro" id="IPR013783">
    <property type="entry name" value="Ig-like_fold"/>
</dbReference>
<dbReference type="AlphaFoldDB" id="A0A6C2U6K4"/>
<sequence>MKAKFIIGLGLLLGVVGVAQADTDFNGGALGTAGDWSNGLPGSGNPGTVDVNGALGNASQDNQLFSGATVTVGSGATLSGGVDFPAAGGNQWIINDATVNLTDDFFSKNSSFTLNAGSSVNAGDDFKAQSDGGNITINGGTHTAGDEFGSTPFTSTLDFLGGSVVAGRFQFNAGAITIGGTAVATATGTTLATDVDGTVNVLSDWSGWLTANSFSGSTWRDAVLAGTWTLDGTPIDGTLFDAEFIVSVDGKTLSIEALPEPDTTIFTNTAGYLGSTDSWSSGLPGPGNSGTVDVDGTLGNASQNQQLFSGATVTVGSNATLSGGIDFPAAGGNTWIFNDATVNLSDDFFSKDSSFTLNAGSSVNAGDDFKAQSDGGNITINGGTHTAGGQFGSTAFSSTLDFLGGNVVAGSFIFDVGQVTIGGTAVATDAGATTSTDVDGTVNVLSDWSGYLTAYSFTATTWRDAALAGTWTLDGTPIDGALFDANFVVSAGGKTLSLVVLPDPPAVAPAGLSAVSKPSYIDLTWNTSSESNVTGYLIYRGESPGTITDLLVGVVTNNYQDYAVVPGVTYYYAVAAHDIYGQESPASTASALAQSKVGLLAEDRFEYDGDGSSLVGKNGGTNWEGPWVWGGNASALFSQNGFDYPGLDTAGGSVVYPESHAAARSWGGSNFTTDGKAVWFSFLVNMGPDGDGGLGDELRVATFVDTPNTGDLGAVDATLLTVMNDGQVKIQGMGTDEVAAGVVETNQTYLLVGRVTFSDTPGSDVFNVWLNPEPWVEDPGTPLLSKTGDYNASGDYFSFRSTSGMQGAIDEVRIGDTYADVTPNEEIPPAVLTINIDGVGNVVFGASNLTTWATSTLQENDDLVYGTWSTLGTVTGVAQTNVVIPAEAPRNFYRVISNP</sequence>
<dbReference type="Proteomes" id="UP000366872">
    <property type="component" value="Unassembled WGS sequence"/>
</dbReference>
<evidence type="ECO:0000313" key="3">
    <source>
        <dbReference type="EMBL" id="VGO15708.1"/>
    </source>
</evidence>
<dbReference type="Gene3D" id="2.60.40.10">
    <property type="entry name" value="Immunoglobulins"/>
    <property type="match status" value="1"/>
</dbReference>
<protein>
    <recommendedName>
        <fullName evidence="2">Fibronectin type-III domain-containing protein</fullName>
    </recommendedName>
</protein>
<evidence type="ECO:0000313" key="4">
    <source>
        <dbReference type="Proteomes" id="UP000366872"/>
    </source>
</evidence>
<accession>A0A6C2U6K4</accession>
<gene>
    <name evidence="3" type="ORF">PDESU_04293</name>
</gene>
<evidence type="ECO:0000256" key="1">
    <source>
        <dbReference type="SAM" id="SignalP"/>
    </source>
</evidence>
<dbReference type="PROSITE" id="PS50853">
    <property type="entry name" value="FN3"/>
    <property type="match status" value="1"/>
</dbReference>
<name>A0A6C2U6K4_PONDE</name>